<dbReference type="SUPFAM" id="SSF53300">
    <property type="entry name" value="vWA-like"/>
    <property type="match status" value="1"/>
</dbReference>
<accession>A0A0H5DPL7</accession>
<evidence type="ECO:0000256" key="4">
    <source>
        <dbReference type="ARBA" id="ARBA00023136"/>
    </source>
</evidence>
<evidence type="ECO:0000256" key="3">
    <source>
        <dbReference type="ARBA" id="ARBA00022989"/>
    </source>
</evidence>
<dbReference type="PANTHER" id="PTHR22550">
    <property type="entry name" value="SPORE GERMINATION PROTEIN"/>
    <property type="match status" value="1"/>
</dbReference>
<organism evidence="6 7">
    <name type="scientific">Estrella lausannensis</name>
    <dbReference type="NCBI Taxonomy" id="483423"/>
    <lineage>
        <taxon>Bacteria</taxon>
        <taxon>Pseudomonadati</taxon>
        <taxon>Chlamydiota</taxon>
        <taxon>Chlamydiia</taxon>
        <taxon>Parachlamydiales</taxon>
        <taxon>Candidatus Criblamydiaceae</taxon>
        <taxon>Estrella</taxon>
    </lineage>
</organism>
<reference evidence="7" key="1">
    <citation type="submission" date="2015-06" db="EMBL/GenBank/DDBJ databases">
        <authorList>
            <person name="Bertelli C."/>
        </authorList>
    </citation>
    <scope>NUCLEOTIDE SEQUENCE [LARGE SCALE GENOMIC DNA]</scope>
    <source>
        <strain evidence="7">CRIB-30</strain>
    </source>
</reference>
<dbReference type="Proteomes" id="UP000220251">
    <property type="component" value="Unassembled WGS sequence"/>
</dbReference>
<dbReference type="PANTHER" id="PTHR22550:SF5">
    <property type="entry name" value="LEUCINE ZIPPER PROTEIN 4"/>
    <property type="match status" value="1"/>
</dbReference>
<proteinExistence type="predicted"/>
<dbReference type="RefSeq" id="WP_098037810.1">
    <property type="nucleotide sequence ID" value="NZ_CWGJ01000010.1"/>
</dbReference>
<evidence type="ECO:0000259" key="5">
    <source>
        <dbReference type="PROSITE" id="PS50234"/>
    </source>
</evidence>
<keyword evidence="3" id="KW-1133">Transmembrane helix</keyword>
<protein>
    <submittedName>
        <fullName evidence="6">Protein BatA</fullName>
    </submittedName>
</protein>
<dbReference type="InterPro" id="IPR033881">
    <property type="entry name" value="vWA_BatA_type"/>
</dbReference>
<keyword evidence="1" id="KW-1003">Cell membrane</keyword>
<dbReference type="PROSITE" id="PS50234">
    <property type="entry name" value="VWFA"/>
    <property type="match status" value="1"/>
</dbReference>
<dbReference type="Gene3D" id="3.40.50.410">
    <property type="entry name" value="von Willebrand factor, type A domain"/>
    <property type="match status" value="1"/>
</dbReference>
<evidence type="ECO:0000256" key="2">
    <source>
        <dbReference type="ARBA" id="ARBA00022692"/>
    </source>
</evidence>
<evidence type="ECO:0000256" key="1">
    <source>
        <dbReference type="ARBA" id="ARBA00022475"/>
    </source>
</evidence>
<feature type="domain" description="VWFA" evidence="5">
    <location>
        <begin position="96"/>
        <end position="290"/>
    </location>
</feature>
<keyword evidence="2" id="KW-0812">Transmembrane</keyword>
<keyword evidence="7" id="KW-1185">Reference proteome</keyword>
<gene>
    <name evidence="6" type="primary">batA</name>
    <name evidence="6" type="ORF">ELAC_0593</name>
</gene>
<evidence type="ECO:0000313" key="6">
    <source>
        <dbReference type="EMBL" id="CRX37948.1"/>
    </source>
</evidence>
<dbReference type="InterPro" id="IPR036465">
    <property type="entry name" value="vWFA_dom_sf"/>
</dbReference>
<dbReference type="SMART" id="SM00327">
    <property type="entry name" value="VWA"/>
    <property type="match status" value="1"/>
</dbReference>
<evidence type="ECO:0000313" key="7">
    <source>
        <dbReference type="Proteomes" id="UP000220251"/>
    </source>
</evidence>
<name>A0A0H5DPL7_9BACT</name>
<sequence length="338" mass="37339">MFHFASPWFALLFPLPLLIRWLFPAPPKEAEDEAAEIRFPALQRLRNVYPSSPAVAPKSKSLFFILLSLSWAMLILALMQPENVDQFRQSKNKGYDLMLAVDISGSMQALDFSTPVKAINRLDVTKEVVGNFVKERQGDRLGLILFGQSAYLHVPLTLDAASVSRMLNDAFPGMAGNATAIGDAIGLGVRTLRERPEGSRVLVLLTDGEDNASSIPPLEAAKLAKQYGIRVYTVGIGSKGLVPFPNQLGGYSMGEVAMDEELLKEIAKETGGEYFSATNKKMLSEIYAKINELEKSEANETTFLIREPLYQYPLALSLLLLLSLTLSQLLHRREVYGS</sequence>
<dbReference type="OrthoDB" id="6206554at2"/>
<dbReference type="Pfam" id="PF00092">
    <property type="entry name" value="VWA"/>
    <property type="match status" value="1"/>
</dbReference>
<dbReference type="InterPro" id="IPR002035">
    <property type="entry name" value="VWF_A"/>
</dbReference>
<dbReference type="AlphaFoldDB" id="A0A0H5DPL7"/>
<dbReference type="InterPro" id="IPR050768">
    <property type="entry name" value="UPF0353/GerABKA_families"/>
</dbReference>
<dbReference type="EMBL" id="CWGJ01000010">
    <property type="protein sequence ID" value="CRX37948.1"/>
    <property type="molecule type" value="Genomic_DNA"/>
</dbReference>
<dbReference type="CDD" id="cd01467">
    <property type="entry name" value="vWA_BatA_type"/>
    <property type="match status" value="1"/>
</dbReference>
<keyword evidence="4" id="KW-0472">Membrane</keyword>